<feature type="transmembrane region" description="Helical" evidence="8">
    <location>
        <begin position="369"/>
        <end position="387"/>
    </location>
</feature>
<protein>
    <recommendedName>
        <fullName evidence="2">NADH:ubiquinone reductase (non-electrogenic)</fullName>
        <ecNumber evidence="2">1.6.5.9</ecNumber>
    </recommendedName>
</protein>
<evidence type="ECO:0000313" key="11">
    <source>
        <dbReference type="Proteomes" id="UP000756860"/>
    </source>
</evidence>
<evidence type="ECO:0000256" key="8">
    <source>
        <dbReference type="SAM" id="Phobius"/>
    </source>
</evidence>
<feature type="domain" description="FAD/NAD(P)-binding" evidence="9">
    <location>
        <begin position="7"/>
        <end position="325"/>
    </location>
</feature>
<evidence type="ECO:0000256" key="6">
    <source>
        <dbReference type="ARBA" id="ARBA00023027"/>
    </source>
</evidence>
<dbReference type="PRINTS" id="PR00411">
    <property type="entry name" value="PNDRDTASEI"/>
</dbReference>
<evidence type="ECO:0000256" key="5">
    <source>
        <dbReference type="ARBA" id="ARBA00023002"/>
    </source>
</evidence>
<keyword evidence="6" id="KW-0520">NAD</keyword>
<proteinExistence type="inferred from homology"/>
<evidence type="ECO:0000259" key="9">
    <source>
        <dbReference type="Pfam" id="PF07992"/>
    </source>
</evidence>
<dbReference type="RefSeq" id="WP_214173619.1">
    <property type="nucleotide sequence ID" value="NZ_JAHCVK010000001.1"/>
</dbReference>
<comment type="similarity">
    <text evidence="1">Belongs to the NADH dehydrogenase family.</text>
</comment>
<dbReference type="EC" id="1.6.5.9" evidence="2"/>
<gene>
    <name evidence="10" type="ORF">KI810_00980</name>
</gene>
<keyword evidence="8" id="KW-0812">Transmembrane</keyword>
<keyword evidence="5" id="KW-0560">Oxidoreductase</keyword>
<accession>A0ABS5S8B5</accession>
<dbReference type="InterPro" id="IPR023753">
    <property type="entry name" value="FAD/NAD-binding_dom"/>
</dbReference>
<comment type="caution">
    <text evidence="10">The sequence shown here is derived from an EMBL/GenBank/DDBJ whole genome shotgun (WGS) entry which is preliminary data.</text>
</comment>
<evidence type="ECO:0000256" key="2">
    <source>
        <dbReference type="ARBA" id="ARBA00012637"/>
    </source>
</evidence>
<evidence type="ECO:0000256" key="7">
    <source>
        <dbReference type="ARBA" id="ARBA00047599"/>
    </source>
</evidence>
<dbReference type="PANTHER" id="PTHR43706">
    <property type="entry name" value="NADH DEHYDROGENASE"/>
    <property type="match status" value="1"/>
</dbReference>
<sequence>MTEPVCRVVIVGGGFAGLNAAKVLGNVQGVEVTLLDSRNYHLFQPLLYQVAMAGLNPSDIASPIRSMLARYRNVRVLLDEVVTIDLPRRQVVTRDDPLPYDYLILACGTQHAYFGRDEWEPHAPGLKTLEQATEIRRRVLTAFEEAEKCTDDPERRRQLLTFVVVGGGPTGVELAGAIAEMSRFTLAHDFRSIDPRMSQVILVEGGARILGAFAEPLADNASRSLARLGVQVWTSCLVTSVDANGIEACEKSVPAATVIWAAGVEASPLGRGLGVPLDPQGRVHVERTLNIRGYPEVFVVGDQAHCLDEEGNPYPGLAPVALQQGRSAARNILRDLAGRPRREFSYLDKGMMAAIGRSKAVGQFRKMRFTGFIAWLAWLLVHIYYLTGFANRLMVVLQWGWSYLTFKRGARLITQPDWRLYKRGRSGDGR</sequence>
<evidence type="ECO:0000313" key="10">
    <source>
        <dbReference type="EMBL" id="MBT0651615.1"/>
    </source>
</evidence>
<evidence type="ECO:0000256" key="1">
    <source>
        <dbReference type="ARBA" id="ARBA00005272"/>
    </source>
</evidence>
<dbReference type="PANTHER" id="PTHR43706:SF47">
    <property type="entry name" value="EXTERNAL NADH-UBIQUINONE OXIDOREDUCTASE 1, MITOCHONDRIAL-RELATED"/>
    <property type="match status" value="1"/>
</dbReference>
<keyword evidence="8" id="KW-0472">Membrane</keyword>
<dbReference type="EMBL" id="JAHCVK010000001">
    <property type="protein sequence ID" value="MBT0651615.1"/>
    <property type="molecule type" value="Genomic_DNA"/>
</dbReference>
<evidence type="ECO:0000256" key="3">
    <source>
        <dbReference type="ARBA" id="ARBA00022630"/>
    </source>
</evidence>
<dbReference type="InterPro" id="IPR045024">
    <property type="entry name" value="NDH-2"/>
</dbReference>
<dbReference type="InterPro" id="IPR036188">
    <property type="entry name" value="FAD/NAD-bd_sf"/>
</dbReference>
<dbReference type="Proteomes" id="UP000756860">
    <property type="component" value="Unassembled WGS sequence"/>
</dbReference>
<keyword evidence="4" id="KW-0274">FAD</keyword>
<comment type="catalytic activity">
    <reaction evidence="7">
        <text>a quinone + NADH + H(+) = a quinol + NAD(+)</text>
        <dbReference type="Rhea" id="RHEA:46160"/>
        <dbReference type="ChEBI" id="CHEBI:15378"/>
        <dbReference type="ChEBI" id="CHEBI:24646"/>
        <dbReference type="ChEBI" id="CHEBI:57540"/>
        <dbReference type="ChEBI" id="CHEBI:57945"/>
        <dbReference type="ChEBI" id="CHEBI:132124"/>
        <dbReference type="EC" id="1.6.5.9"/>
    </reaction>
</comment>
<evidence type="ECO:0000256" key="4">
    <source>
        <dbReference type="ARBA" id="ARBA00022827"/>
    </source>
</evidence>
<reference evidence="10 11" key="1">
    <citation type="submission" date="2021-05" db="EMBL/GenBank/DDBJ databases">
        <title>The draft genome of Geobacter luticola JCM 17780.</title>
        <authorList>
            <person name="Xu Z."/>
            <person name="Masuda Y."/>
            <person name="Itoh H."/>
            <person name="Senoo K."/>
        </authorList>
    </citation>
    <scope>NUCLEOTIDE SEQUENCE [LARGE SCALE GENOMIC DNA]</scope>
    <source>
        <strain evidence="10 11">JCM 17780</strain>
    </source>
</reference>
<organism evidence="10 11">
    <name type="scientific">Geomobilimonas luticola</name>
    <dbReference type="NCBI Taxonomy" id="1114878"/>
    <lineage>
        <taxon>Bacteria</taxon>
        <taxon>Pseudomonadati</taxon>
        <taxon>Thermodesulfobacteriota</taxon>
        <taxon>Desulfuromonadia</taxon>
        <taxon>Geobacterales</taxon>
        <taxon>Geobacteraceae</taxon>
        <taxon>Geomobilimonas</taxon>
    </lineage>
</organism>
<dbReference type="SUPFAM" id="SSF51905">
    <property type="entry name" value="FAD/NAD(P)-binding domain"/>
    <property type="match status" value="1"/>
</dbReference>
<dbReference type="Gene3D" id="3.50.50.100">
    <property type="match status" value="1"/>
</dbReference>
<keyword evidence="3" id="KW-0285">Flavoprotein</keyword>
<keyword evidence="8" id="KW-1133">Transmembrane helix</keyword>
<keyword evidence="11" id="KW-1185">Reference proteome</keyword>
<dbReference type="Pfam" id="PF07992">
    <property type="entry name" value="Pyr_redox_2"/>
    <property type="match status" value="1"/>
</dbReference>
<name>A0ABS5S8B5_9BACT</name>
<dbReference type="PRINTS" id="PR00368">
    <property type="entry name" value="FADPNR"/>
</dbReference>